<comment type="caution">
    <text evidence="10">The sequence shown here is derived from an EMBL/GenBank/DDBJ whole genome shotgun (WGS) entry which is preliminary data.</text>
</comment>
<feature type="region of interest" description="Disordered" evidence="7">
    <location>
        <begin position="1035"/>
        <end position="1077"/>
    </location>
</feature>
<dbReference type="Pfam" id="PF06241">
    <property type="entry name" value="Castor_Poll_mid"/>
    <property type="match status" value="1"/>
</dbReference>
<evidence type="ECO:0000256" key="5">
    <source>
        <dbReference type="ARBA" id="ARBA00023065"/>
    </source>
</evidence>
<dbReference type="PANTHER" id="PTHR31563:SF10">
    <property type="entry name" value="ION CHANNEL POLLUX-RELATED"/>
    <property type="match status" value="1"/>
</dbReference>
<proteinExistence type="predicted"/>
<feature type="transmembrane region" description="Helical" evidence="8">
    <location>
        <begin position="112"/>
        <end position="132"/>
    </location>
</feature>
<feature type="region of interest" description="Disordered" evidence="7">
    <location>
        <begin position="940"/>
        <end position="999"/>
    </location>
</feature>
<protein>
    <recommendedName>
        <fullName evidence="9">CASTOR/POLLUX/SYM8 ion channel conserved domain-containing protein</fullName>
    </recommendedName>
</protein>
<evidence type="ECO:0000256" key="7">
    <source>
        <dbReference type="SAM" id="MobiDB-lite"/>
    </source>
</evidence>
<gene>
    <name evidence="10" type="ORF">CEUSTIGMA_g8932.t1</name>
</gene>
<feature type="compositionally biased region" description="Low complexity" evidence="7">
    <location>
        <begin position="883"/>
        <end position="896"/>
    </location>
</feature>
<feature type="compositionally biased region" description="Polar residues" evidence="7">
    <location>
        <begin position="952"/>
        <end position="974"/>
    </location>
</feature>
<keyword evidence="3 8" id="KW-0812">Transmembrane</keyword>
<feature type="compositionally biased region" description="Acidic residues" evidence="7">
    <location>
        <begin position="940"/>
        <end position="951"/>
    </location>
</feature>
<evidence type="ECO:0000256" key="2">
    <source>
        <dbReference type="ARBA" id="ARBA00022448"/>
    </source>
</evidence>
<evidence type="ECO:0000256" key="1">
    <source>
        <dbReference type="ARBA" id="ARBA00004127"/>
    </source>
</evidence>
<keyword evidence="4 8" id="KW-1133">Transmembrane helix</keyword>
<evidence type="ECO:0000313" key="10">
    <source>
        <dbReference type="EMBL" id="GAX81504.1"/>
    </source>
</evidence>
<dbReference type="AlphaFoldDB" id="A0A250XEJ3"/>
<organism evidence="10 11">
    <name type="scientific">Chlamydomonas eustigma</name>
    <dbReference type="NCBI Taxonomy" id="1157962"/>
    <lineage>
        <taxon>Eukaryota</taxon>
        <taxon>Viridiplantae</taxon>
        <taxon>Chlorophyta</taxon>
        <taxon>core chlorophytes</taxon>
        <taxon>Chlorophyceae</taxon>
        <taxon>CS clade</taxon>
        <taxon>Chlamydomonadales</taxon>
        <taxon>Chlamydomonadaceae</taxon>
        <taxon>Chlamydomonas</taxon>
    </lineage>
</organism>
<sequence>MFSYFDSFQLPCHRQCACVPEDGLRTESIAEDSADSMIGWRIVAALILMGICTLTILFYRNVDRLPPWLTSRILALFVSRHEGLLTNSDAGLSQLLKYKLDQKLASTPEFKLVFFGFLTVILILFGAVGLFITGEDSIYSSFWLAMAGSGLDWTFNDRAIEESWRALAVRIVSLTVSIGGMLVTALLLSLVSDAIASKVDELRKGKTAILETDHTLIIGWSEKIWTLTEKLCQGQESLGGRPIVILSEKDKEEMDEDIAGFDVPLLGSTITCRTGDPLMKDELLKVSAQNARAIIILGNIESPEHSDARVMHIVFTLLSLDKDMTAQGLGCLKGHILAEVMKEDNESLLTGLGLQNILHTLVPSQLSACMMVQGARHPKMLNALLELVRFEGNEFYILQDVDPCIIGLPFKYLQVVYPMCIPVGIKKGGCGDVLLRPSADTLLEAGDGLIMVAEDEVGLKADIDRALQIHRTFAALAELNAPQTHPLQQESHVNSHLHTFTETASDEGLEAQIVPWWERVVMSKWEAEHLGDDLDSISSLRADPSTLPLMGSGLSASFNGVTKEVLITLRKAKIEDPFIPWWERAPSVVMIRPSHPLGSRSLFRSAQERQSGLGQYKGQFLVLGWCSDMAGLIKLFGEAVTGPSVLWLYSAVPLRRRDWLLKKGGLILDSEGKHPELPYLQVRYKEESLVGSLVNKMDINLLRPLQFKSVLILQQSHDPIIMQGSGLEGRSDCASIADDSMSLNTVLILREAQIEAIMMRERGALQEDVVSTDGCSPTNGCSPTHGCSPANGCSPTNGCNPNGYPHTQGSPPKATMSFEDKDGVLNGSMLTLSLLAAESLDRLKPATLNFAAHKPFDTSEEPASFKPAPEPEEAVGDGDDNKSTSSSVLSSFSLPSQHHPPDSLIMCTPARQLPPPFTPMWARSPVQGMSCYNSPLFSYDDSDQSSTEEIESTQGSFRRFPTLSQGDKVTPSDTSDYHAQESLNPDDAHHEEDPHSGVVRAPSIFPSAIQGSGAATTEEISSSSLFASTVRFKTATEGSGATRQHTAEDERMMRQPTSSEDTLSHRHSSQPVGPRGLGRTTTFQAFQQRSHVGSITEELWLQHLEEVVNASTIVTEVYDYRMPELLQEFDHISEFILTNDVASQLLALISCCPERHHVYHELLWPRGNQISVRLPGTVVGEVETISFFEASQRILLMGEVLIGYVEKESRRTVLNPHDKETPTLSCYLTDVFLTIAWGGREQKGT</sequence>
<dbReference type="InterPro" id="IPR010420">
    <property type="entry name" value="CASTOR/POLLUX/SYM8_dom"/>
</dbReference>
<feature type="compositionally biased region" description="Basic and acidic residues" evidence="7">
    <location>
        <begin position="986"/>
        <end position="995"/>
    </location>
</feature>
<accession>A0A250XEJ3</accession>
<dbReference type="InterPro" id="IPR044849">
    <property type="entry name" value="CASTOR/POLLUX/SYM8-like"/>
</dbReference>
<dbReference type="OrthoDB" id="414047at2759"/>
<keyword evidence="2" id="KW-0813">Transport</keyword>
<feature type="transmembrane region" description="Helical" evidence="8">
    <location>
        <begin position="167"/>
        <end position="191"/>
    </location>
</feature>
<evidence type="ECO:0000256" key="8">
    <source>
        <dbReference type="SAM" id="Phobius"/>
    </source>
</evidence>
<feature type="domain" description="CASTOR/POLLUX/SYM8 ion channel conserved" evidence="9">
    <location>
        <begin position="368"/>
        <end position="457"/>
    </location>
</feature>
<keyword evidence="11" id="KW-1185">Reference proteome</keyword>
<evidence type="ECO:0000256" key="3">
    <source>
        <dbReference type="ARBA" id="ARBA00022692"/>
    </source>
</evidence>
<dbReference type="Gene3D" id="3.40.50.720">
    <property type="entry name" value="NAD(P)-binding Rossmann-like Domain"/>
    <property type="match status" value="1"/>
</dbReference>
<dbReference type="PANTHER" id="PTHR31563">
    <property type="entry name" value="ION CHANNEL POLLUX-RELATED"/>
    <property type="match status" value="1"/>
</dbReference>
<dbReference type="GO" id="GO:0006811">
    <property type="term" value="P:monoatomic ion transport"/>
    <property type="evidence" value="ECO:0007669"/>
    <property type="project" value="UniProtKB-KW"/>
</dbReference>
<dbReference type="EMBL" id="BEGY01000066">
    <property type="protein sequence ID" value="GAX81504.1"/>
    <property type="molecule type" value="Genomic_DNA"/>
</dbReference>
<reference evidence="10 11" key="1">
    <citation type="submission" date="2017-08" db="EMBL/GenBank/DDBJ databases">
        <title>Acidophilic green algal genome provides insights into adaptation to an acidic environment.</title>
        <authorList>
            <person name="Hirooka S."/>
            <person name="Hirose Y."/>
            <person name="Kanesaki Y."/>
            <person name="Higuchi S."/>
            <person name="Fujiwara T."/>
            <person name="Onuma R."/>
            <person name="Era A."/>
            <person name="Ohbayashi R."/>
            <person name="Uzuka A."/>
            <person name="Nozaki H."/>
            <person name="Yoshikawa H."/>
            <person name="Miyagishima S.Y."/>
        </authorList>
    </citation>
    <scope>NUCLEOTIDE SEQUENCE [LARGE SCALE GENOMIC DNA]</scope>
    <source>
        <strain evidence="10 11">NIES-2499</strain>
    </source>
</reference>
<feature type="region of interest" description="Disordered" evidence="7">
    <location>
        <begin position="854"/>
        <end position="907"/>
    </location>
</feature>
<dbReference type="GO" id="GO:0012505">
    <property type="term" value="C:endomembrane system"/>
    <property type="evidence" value="ECO:0007669"/>
    <property type="project" value="UniProtKB-SubCell"/>
</dbReference>
<comment type="subcellular location">
    <subcellularLocation>
        <location evidence="1">Endomembrane system</location>
        <topology evidence="1">Multi-pass membrane protein</topology>
    </subcellularLocation>
</comment>
<keyword evidence="5" id="KW-0406">Ion transport</keyword>
<name>A0A250XEJ3_9CHLO</name>
<evidence type="ECO:0000256" key="6">
    <source>
        <dbReference type="ARBA" id="ARBA00023136"/>
    </source>
</evidence>
<keyword evidence="6 8" id="KW-0472">Membrane</keyword>
<feature type="transmembrane region" description="Helical" evidence="8">
    <location>
        <begin position="138"/>
        <end position="155"/>
    </location>
</feature>
<dbReference type="Proteomes" id="UP000232323">
    <property type="component" value="Unassembled WGS sequence"/>
</dbReference>
<evidence type="ECO:0000313" key="11">
    <source>
        <dbReference type="Proteomes" id="UP000232323"/>
    </source>
</evidence>
<feature type="transmembrane region" description="Helical" evidence="8">
    <location>
        <begin position="38"/>
        <end position="59"/>
    </location>
</feature>
<evidence type="ECO:0000256" key="4">
    <source>
        <dbReference type="ARBA" id="ARBA00022989"/>
    </source>
</evidence>
<evidence type="ECO:0000259" key="9">
    <source>
        <dbReference type="Pfam" id="PF06241"/>
    </source>
</evidence>